<dbReference type="Pfam" id="PF12804">
    <property type="entry name" value="NTP_transf_3"/>
    <property type="match status" value="1"/>
</dbReference>
<evidence type="ECO:0000256" key="1">
    <source>
        <dbReference type="ARBA" id="ARBA00022842"/>
    </source>
</evidence>
<dbReference type="KEGG" id="woc:BA177_05785"/>
<keyword evidence="1" id="KW-0460">Magnesium</keyword>
<protein>
    <recommendedName>
        <fullName evidence="2">MobA-like NTP transferase domain-containing protein</fullName>
    </recommendedName>
</protein>
<dbReference type="SUPFAM" id="SSF53448">
    <property type="entry name" value="Nucleotide-diphospho-sugar transferases"/>
    <property type="match status" value="1"/>
</dbReference>
<keyword evidence="4" id="KW-1185">Reference proteome</keyword>
<dbReference type="InterPro" id="IPR029044">
    <property type="entry name" value="Nucleotide-diphossugar_trans"/>
</dbReference>
<dbReference type="AlphaFoldDB" id="A0A193LEA8"/>
<accession>A0A193LEA8</accession>
<organism evidence="3 4">
    <name type="scientific">Woeseia oceani</name>
    <dbReference type="NCBI Taxonomy" id="1548547"/>
    <lineage>
        <taxon>Bacteria</taxon>
        <taxon>Pseudomonadati</taxon>
        <taxon>Pseudomonadota</taxon>
        <taxon>Gammaproteobacteria</taxon>
        <taxon>Woeseiales</taxon>
        <taxon>Woeseiaceae</taxon>
        <taxon>Woeseia</taxon>
    </lineage>
</organism>
<proteinExistence type="predicted"/>
<dbReference type="STRING" id="1548547.BA177_05785"/>
<evidence type="ECO:0000313" key="3">
    <source>
        <dbReference type="EMBL" id="ANO50781.1"/>
    </source>
</evidence>
<dbReference type="PANTHER" id="PTHR43777">
    <property type="entry name" value="MOLYBDENUM COFACTOR CYTIDYLYLTRANSFERASE"/>
    <property type="match status" value="1"/>
</dbReference>
<dbReference type="InterPro" id="IPR025877">
    <property type="entry name" value="MobA-like_NTP_Trfase"/>
</dbReference>
<dbReference type="CDD" id="cd04182">
    <property type="entry name" value="GT_2_like_f"/>
    <property type="match status" value="1"/>
</dbReference>
<feature type="domain" description="MobA-like NTP transferase" evidence="2">
    <location>
        <begin position="10"/>
        <end position="171"/>
    </location>
</feature>
<sequence>MRDKSLPLFALVLAAGQSQRFGTPKQLATIGEQTLVEHAVREAEAVCGEHTMLVVGNAAEAVHRAAAPLAGFLVCNDRYRDGIASSICTAVAAVQGIAAGVLLVLADQPLVGRDHLTRLKQRWCREPRRVVASRYSGTLGVPAIIPAELFDDLLALRGDQGARALISAQGEHVIAIDCAAAAVDIDQPSDLADLTRSPGR</sequence>
<dbReference type="GO" id="GO:0016779">
    <property type="term" value="F:nucleotidyltransferase activity"/>
    <property type="evidence" value="ECO:0007669"/>
    <property type="project" value="UniProtKB-ARBA"/>
</dbReference>
<gene>
    <name evidence="3" type="ORF">BA177_05785</name>
</gene>
<dbReference type="Gene3D" id="3.90.550.10">
    <property type="entry name" value="Spore Coat Polysaccharide Biosynthesis Protein SpsA, Chain A"/>
    <property type="match status" value="1"/>
</dbReference>
<evidence type="ECO:0000259" key="2">
    <source>
        <dbReference type="Pfam" id="PF12804"/>
    </source>
</evidence>
<dbReference type="RefSeq" id="WP_068614065.1">
    <property type="nucleotide sequence ID" value="NZ_CP016268.1"/>
</dbReference>
<evidence type="ECO:0000313" key="4">
    <source>
        <dbReference type="Proteomes" id="UP000092695"/>
    </source>
</evidence>
<dbReference type="PANTHER" id="PTHR43777:SF1">
    <property type="entry name" value="MOLYBDENUM COFACTOR CYTIDYLYLTRANSFERASE"/>
    <property type="match status" value="1"/>
</dbReference>
<reference evidence="3 4" key="1">
    <citation type="submission" date="2016-06" db="EMBL/GenBank/DDBJ databases">
        <title>Complete genome sequence of a deep-branching marine Gamma Proteobacterium Woeseia oceani type strain XK5.</title>
        <authorList>
            <person name="Mu D."/>
            <person name="Du Z."/>
        </authorList>
    </citation>
    <scope>NUCLEOTIDE SEQUENCE [LARGE SCALE GENOMIC DNA]</scope>
    <source>
        <strain evidence="3 4">XK5</strain>
    </source>
</reference>
<name>A0A193LEA8_9GAMM</name>
<dbReference type="EMBL" id="CP016268">
    <property type="protein sequence ID" value="ANO50781.1"/>
    <property type="molecule type" value="Genomic_DNA"/>
</dbReference>
<dbReference type="Proteomes" id="UP000092695">
    <property type="component" value="Chromosome"/>
</dbReference>